<evidence type="ECO:0000256" key="5">
    <source>
        <dbReference type="ARBA" id="ARBA00013200"/>
    </source>
</evidence>
<feature type="transmembrane region" description="Helical" evidence="19">
    <location>
        <begin position="34"/>
        <end position="53"/>
    </location>
</feature>
<evidence type="ECO:0000256" key="16">
    <source>
        <dbReference type="ARBA" id="ARBA00032853"/>
    </source>
</evidence>
<evidence type="ECO:0000256" key="15">
    <source>
        <dbReference type="ARBA" id="ARBA00032605"/>
    </source>
</evidence>
<feature type="transmembrane region" description="Helical" evidence="19">
    <location>
        <begin position="60"/>
        <end position="79"/>
    </location>
</feature>
<evidence type="ECO:0000313" key="20">
    <source>
        <dbReference type="EMBL" id="CAB4698592.1"/>
    </source>
</evidence>
<evidence type="ECO:0000256" key="3">
    <source>
        <dbReference type="ARBA" id="ARBA00004663"/>
    </source>
</evidence>
<dbReference type="GO" id="GO:0009236">
    <property type="term" value="P:cobalamin biosynthetic process"/>
    <property type="evidence" value="ECO:0007669"/>
    <property type="project" value="UniProtKB-UniPathway"/>
</dbReference>
<dbReference type="UniPathway" id="UPA00148">
    <property type="reaction ID" value="UER00238"/>
</dbReference>
<keyword evidence="11" id="KW-0460">Magnesium</keyword>
<keyword evidence="10 19" id="KW-0812">Transmembrane</keyword>
<dbReference type="AlphaFoldDB" id="A0A6J6PJB6"/>
<keyword evidence="13 19" id="KW-0472">Membrane</keyword>
<comment type="function">
    <text evidence="14">Joins adenosylcobinamide-GDP and alpha-ribazole to generate adenosylcobalamin (Ado-cobalamin). Also synthesizes adenosylcobalamin 5'-phosphate from adenosylcobinamide-GDP and alpha-ribazole 5'-phosphate.</text>
</comment>
<protein>
    <recommendedName>
        <fullName evidence="6">Adenosylcobinamide-GDP ribazoletransferase</fullName>
        <ecNumber evidence="5">2.7.8.26</ecNumber>
    </recommendedName>
    <alternativeName>
        <fullName evidence="16">Cobalamin synthase</fullName>
    </alternativeName>
    <alternativeName>
        <fullName evidence="15">Cobalamin-5'-phosphate synthase</fullName>
    </alternativeName>
</protein>
<evidence type="ECO:0000256" key="14">
    <source>
        <dbReference type="ARBA" id="ARBA00025228"/>
    </source>
</evidence>
<comment type="cofactor">
    <cofactor evidence="1">
        <name>Mg(2+)</name>
        <dbReference type="ChEBI" id="CHEBI:18420"/>
    </cofactor>
</comment>
<evidence type="ECO:0000256" key="19">
    <source>
        <dbReference type="SAM" id="Phobius"/>
    </source>
</evidence>
<evidence type="ECO:0000256" key="1">
    <source>
        <dbReference type="ARBA" id="ARBA00001946"/>
    </source>
</evidence>
<dbReference type="EMBL" id="CAEZXX010000020">
    <property type="protein sequence ID" value="CAB4698592.1"/>
    <property type="molecule type" value="Genomic_DNA"/>
</dbReference>
<keyword evidence="7" id="KW-1003">Cell membrane</keyword>
<dbReference type="PANTHER" id="PTHR34148">
    <property type="entry name" value="ADENOSYLCOBINAMIDE-GDP RIBAZOLETRANSFERASE"/>
    <property type="match status" value="1"/>
</dbReference>
<feature type="transmembrane region" description="Helical" evidence="19">
    <location>
        <begin position="202"/>
        <end position="221"/>
    </location>
</feature>
<evidence type="ECO:0000256" key="2">
    <source>
        <dbReference type="ARBA" id="ARBA00004651"/>
    </source>
</evidence>
<evidence type="ECO:0000256" key="18">
    <source>
        <dbReference type="ARBA" id="ARBA00049504"/>
    </source>
</evidence>
<evidence type="ECO:0000256" key="6">
    <source>
        <dbReference type="ARBA" id="ARBA00015850"/>
    </source>
</evidence>
<evidence type="ECO:0000256" key="9">
    <source>
        <dbReference type="ARBA" id="ARBA00022679"/>
    </source>
</evidence>
<feature type="transmembrane region" description="Helical" evidence="19">
    <location>
        <begin position="233"/>
        <end position="251"/>
    </location>
</feature>
<comment type="catalytic activity">
    <reaction evidence="18">
        <text>alpha-ribazole 5'-phosphate + adenosylcob(III)inamide-GDP = adenosylcob(III)alamin 5'-phosphate + GMP + H(+)</text>
        <dbReference type="Rhea" id="RHEA:23560"/>
        <dbReference type="ChEBI" id="CHEBI:15378"/>
        <dbReference type="ChEBI" id="CHEBI:57918"/>
        <dbReference type="ChEBI" id="CHEBI:58115"/>
        <dbReference type="ChEBI" id="CHEBI:60487"/>
        <dbReference type="ChEBI" id="CHEBI:60493"/>
        <dbReference type="EC" id="2.7.8.26"/>
    </reaction>
</comment>
<comment type="subcellular location">
    <subcellularLocation>
        <location evidence="2">Cell membrane</location>
        <topology evidence="2">Multi-pass membrane protein</topology>
    </subcellularLocation>
</comment>
<comment type="pathway">
    <text evidence="3">Cofactor biosynthesis; adenosylcobalamin biosynthesis; adenosylcobalamin from cob(II)yrinate a,c-diamide: step 7/7.</text>
</comment>
<dbReference type="GO" id="GO:0005886">
    <property type="term" value="C:plasma membrane"/>
    <property type="evidence" value="ECO:0007669"/>
    <property type="project" value="UniProtKB-SubCell"/>
</dbReference>
<accession>A0A6J6PJB6</accession>
<comment type="similarity">
    <text evidence="4">Belongs to the CobS family.</text>
</comment>
<keyword evidence="12 19" id="KW-1133">Transmembrane helix</keyword>
<sequence>MAAPGRGRSALIGALAFLTIFGRGRRPDPSQQPWFPVVGAAIGALVGLVWWGASQWWPPAVAGGLALATDLVLTGLLHIDGLADTADGLLPHMDRERRLAVMRTPDTGAFAVATVVLMLVLRWAALGSNGLRGAQMVAASAGIWALSRGLMVTAMNTMPYARPNGGLGNVFGRTGPTARTAGIAGLSLALGLGGLMLGRGAVLGTGVAIAAIAGGVGVLLLGRRRLGGYTGDVLGAAGVVLETVGLVALAAR</sequence>
<keyword evidence="8" id="KW-0169">Cobalamin biosynthesis</keyword>
<evidence type="ECO:0000256" key="11">
    <source>
        <dbReference type="ARBA" id="ARBA00022842"/>
    </source>
</evidence>
<organism evidence="20">
    <name type="scientific">freshwater metagenome</name>
    <dbReference type="NCBI Taxonomy" id="449393"/>
    <lineage>
        <taxon>unclassified sequences</taxon>
        <taxon>metagenomes</taxon>
        <taxon>ecological metagenomes</taxon>
    </lineage>
</organism>
<keyword evidence="9" id="KW-0808">Transferase</keyword>
<evidence type="ECO:0000256" key="12">
    <source>
        <dbReference type="ARBA" id="ARBA00022989"/>
    </source>
</evidence>
<reference evidence="20" key="1">
    <citation type="submission" date="2020-05" db="EMBL/GenBank/DDBJ databases">
        <authorList>
            <person name="Chiriac C."/>
            <person name="Salcher M."/>
            <person name="Ghai R."/>
            <person name="Kavagutti S V."/>
        </authorList>
    </citation>
    <scope>NUCLEOTIDE SEQUENCE</scope>
</reference>
<dbReference type="GO" id="GO:0051073">
    <property type="term" value="F:adenosylcobinamide-GDP ribazoletransferase activity"/>
    <property type="evidence" value="ECO:0007669"/>
    <property type="project" value="UniProtKB-EC"/>
</dbReference>
<dbReference type="PANTHER" id="PTHR34148:SF1">
    <property type="entry name" value="ADENOSYLCOBINAMIDE-GDP RIBAZOLETRANSFERASE"/>
    <property type="match status" value="1"/>
</dbReference>
<dbReference type="Pfam" id="PF02654">
    <property type="entry name" value="CobS"/>
    <property type="match status" value="1"/>
</dbReference>
<comment type="catalytic activity">
    <reaction evidence="17">
        <text>alpha-ribazole + adenosylcob(III)inamide-GDP = adenosylcob(III)alamin + GMP + H(+)</text>
        <dbReference type="Rhea" id="RHEA:16049"/>
        <dbReference type="ChEBI" id="CHEBI:10329"/>
        <dbReference type="ChEBI" id="CHEBI:15378"/>
        <dbReference type="ChEBI" id="CHEBI:18408"/>
        <dbReference type="ChEBI" id="CHEBI:58115"/>
        <dbReference type="ChEBI" id="CHEBI:60487"/>
        <dbReference type="EC" id="2.7.8.26"/>
    </reaction>
</comment>
<evidence type="ECO:0000256" key="17">
    <source>
        <dbReference type="ARBA" id="ARBA00048623"/>
    </source>
</evidence>
<dbReference type="EMBL" id="CAEZYY010000010">
    <property type="protein sequence ID" value="CAB4751117.1"/>
    <property type="molecule type" value="Genomic_DNA"/>
</dbReference>
<gene>
    <name evidence="20" type="ORF">UFOPK2602_00453</name>
    <name evidence="21" type="ORF">UFOPK2806_01023</name>
</gene>
<name>A0A6J6PJB6_9ZZZZ</name>
<evidence type="ECO:0000313" key="21">
    <source>
        <dbReference type="EMBL" id="CAB4751117.1"/>
    </source>
</evidence>
<evidence type="ECO:0000256" key="13">
    <source>
        <dbReference type="ARBA" id="ARBA00023136"/>
    </source>
</evidence>
<dbReference type="InterPro" id="IPR003805">
    <property type="entry name" value="CobS"/>
</dbReference>
<proteinExistence type="inferred from homology"/>
<feature type="transmembrane region" description="Helical" evidence="19">
    <location>
        <begin position="137"/>
        <end position="158"/>
    </location>
</feature>
<evidence type="ECO:0000256" key="4">
    <source>
        <dbReference type="ARBA" id="ARBA00010561"/>
    </source>
</evidence>
<feature type="transmembrane region" description="Helical" evidence="19">
    <location>
        <begin position="107"/>
        <end position="125"/>
    </location>
</feature>
<dbReference type="EC" id="2.7.8.26" evidence="5"/>
<evidence type="ECO:0000256" key="10">
    <source>
        <dbReference type="ARBA" id="ARBA00022692"/>
    </source>
</evidence>
<dbReference type="HAMAP" id="MF_00719">
    <property type="entry name" value="CobS"/>
    <property type="match status" value="1"/>
</dbReference>
<evidence type="ECO:0000256" key="8">
    <source>
        <dbReference type="ARBA" id="ARBA00022573"/>
    </source>
</evidence>
<evidence type="ECO:0000256" key="7">
    <source>
        <dbReference type="ARBA" id="ARBA00022475"/>
    </source>
</evidence>
<dbReference type="GO" id="GO:0008818">
    <property type="term" value="F:cobalamin 5'-phosphate synthase activity"/>
    <property type="evidence" value="ECO:0007669"/>
    <property type="project" value="InterPro"/>
</dbReference>